<evidence type="ECO:0000256" key="1">
    <source>
        <dbReference type="ARBA" id="ARBA00004651"/>
    </source>
</evidence>
<evidence type="ECO:0000256" key="5">
    <source>
        <dbReference type="ARBA" id="ARBA00022692"/>
    </source>
</evidence>
<proteinExistence type="inferred from homology"/>
<dbReference type="STRING" id="1033802.SSPSH_002652"/>
<protein>
    <submittedName>
        <fullName evidence="9">Branched chain amino acid efflux pump large subunit protein</fullName>
    </submittedName>
</protein>
<comment type="subcellular location">
    <subcellularLocation>
        <location evidence="1">Cell membrane</location>
        <topology evidence="1">Multi-pass membrane protein</topology>
    </subcellularLocation>
</comment>
<evidence type="ECO:0000256" key="3">
    <source>
        <dbReference type="ARBA" id="ARBA00022448"/>
    </source>
</evidence>
<reference evidence="9 10" key="1">
    <citation type="journal article" date="2011" name="J. Bacteriol.">
        <title>Genome sequence of Salinisphaera shabanensis, a gammaproteobacterium from the harsh, variable environment of the brine-seawater interface of the Shaban Deep in the Red Sea.</title>
        <authorList>
            <person name="Antunes A."/>
            <person name="Alam I."/>
            <person name="Bajic V.B."/>
            <person name="Stingl U."/>
        </authorList>
    </citation>
    <scope>NUCLEOTIDE SEQUENCE [LARGE SCALE GENOMIC DNA]</scope>
    <source>
        <strain evidence="9 10">E1L3A</strain>
    </source>
</reference>
<dbReference type="AlphaFoldDB" id="U2E3Y6"/>
<evidence type="ECO:0000256" key="2">
    <source>
        <dbReference type="ARBA" id="ARBA00010735"/>
    </source>
</evidence>
<evidence type="ECO:0000256" key="4">
    <source>
        <dbReference type="ARBA" id="ARBA00022475"/>
    </source>
</evidence>
<feature type="non-terminal residue" evidence="9">
    <location>
        <position position="1"/>
    </location>
</feature>
<gene>
    <name evidence="9" type="ORF">SSPSH_002652</name>
</gene>
<comment type="caution">
    <text evidence="9">The sequence shown here is derived from an EMBL/GenBank/DDBJ whole genome shotgun (WGS) entry which is preliminary data.</text>
</comment>
<feature type="transmembrane region" description="Helical" evidence="8">
    <location>
        <begin position="180"/>
        <end position="198"/>
    </location>
</feature>
<feature type="transmembrane region" description="Helical" evidence="8">
    <location>
        <begin position="12"/>
        <end position="34"/>
    </location>
</feature>
<evidence type="ECO:0000256" key="6">
    <source>
        <dbReference type="ARBA" id="ARBA00022989"/>
    </source>
</evidence>
<evidence type="ECO:0000256" key="7">
    <source>
        <dbReference type="ARBA" id="ARBA00023136"/>
    </source>
</evidence>
<dbReference type="OrthoDB" id="3177005at2"/>
<dbReference type="eggNOG" id="COG1296">
    <property type="taxonomic scope" value="Bacteria"/>
</dbReference>
<dbReference type="EMBL" id="AFNV02000018">
    <property type="protein sequence ID" value="ERJ18546.1"/>
    <property type="molecule type" value="Genomic_DNA"/>
</dbReference>
<dbReference type="RefSeq" id="WP_021031760.1">
    <property type="nucleotide sequence ID" value="NZ_AFNV02000018.1"/>
</dbReference>
<dbReference type="InterPro" id="IPR011606">
    <property type="entry name" value="Brnchd-chn_aa_trnsp_permease"/>
</dbReference>
<keyword evidence="10" id="KW-1185">Reference proteome</keyword>
<keyword evidence="5 8" id="KW-0812">Transmembrane</keyword>
<dbReference type="Proteomes" id="UP000006242">
    <property type="component" value="Unassembled WGS sequence"/>
</dbReference>
<name>U2E3Y6_9GAMM</name>
<feature type="transmembrane region" description="Helical" evidence="8">
    <location>
        <begin position="40"/>
        <end position="59"/>
    </location>
</feature>
<organism evidence="9 10">
    <name type="scientific">Salinisphaera shabanensis E1L3A</name>
    <dbReference type="NCBI Taxonomy" id="1033802"/>
    <lineage>
        <taxon>Bacteria</taxon>
        <taxon>Pseudomonadati</taxon>
        <taxon>Pseudomonadota</taxon>
        <taxon>Gammaproteobacteria</taxon>
        <taxon>Salinisphaerales</taxon>
        <taxon>Salinisphaeraceae</taxon>
        <taxon>Salinisphaera</taxon>
    </lineage>
</organism>
<evidence type="ECO:0000256" key="8">
    <source>
        <dbReference type="SAM" id="Phobius"/>
    </source>
</evidence>
<keyword evidence="3" id="KW-0813">Transport</keyword>
<reference evidence="9 10" key="2">
    <citation type="journal article" date="2013" name="PLoS ONE">
        <title>INDIGO - INtegrated Data Warehouse of MIcrobial GenOmes with Examples from the Red Sea Extremophiles.</title>
        <authorList>
            <person name="Alam I."/>
            <person name="Antunes A."/>
            <person name="Kamau A.A."/>
            <person name="Ba Alawi W."/>
            <person name="Kalkatawi M."/>
            <person name="Stingl U."/>
            <person name="Bajic V.B."/>
        </authorList>
    </citation>
    <scope>NUCLEOTIDE SEQUENCE [LARGE SCALE GENOMIC DNA]</scope>
    <source>
        <strain evidence="9 10">E1L3A</strain>
    </source>
</reference>
<dbReference type="GO" id="GO:1903785">
    <property type="term" value="P:L-valine transmembrane transport"/>
    <property type="evidence" value="ECO:0007669"/>
    <property type="project" value="TreeGrafter"/>
</dbReference>
<dbReference type="PANTHER" id="PTHR34979">
    <property type="entry name" value="INNER MEMBRANE PROTEIN YGAZ"/>
    <property type="match status" value="1"/>
</dbReference>
<keyword evidence="7 8" id="KW-0472">Membrane</keyword>
<dbReference type="Pfam" id="PF03591">
    <property type="entry name" value="AzlC"/>
    <property type="match status" value="1"/>
</dbReference>
<dbReference type="GO" id="GO:0005886">
    <property type="term" value="C:plasma membrane"/>
    <property type="evidence" value="ECO:0007669"/>
    <property type="project" value="UniProtKB-SubCell"/>
</dbReference>
<comment type="similarity">
    <text evidence="2">Belongs to the AzlC family.</text>
</comment>
<feature type="transmembrane region" description="Helical" evidence="8">
    <location>
        <begin position="133"/>
        <end position="149"/>
    </location>
</feature>
<keyword evidence="4" id="KW-1003">Cell membrane</keyword>
<feature type="transmembrane region" description="Helical" evidence="8">
    <location>
        <begin position="102"/>
        <end position="127"/>
    </location>
</feature>
<accession>U2E3Y6</accession>
<sequence>PTERSHLGLSPWVASALSVFVFAGAAQLATMQLLYDGAPLLIILITVFFINLRFMMYSASIAPYFRGARAGTRACLAYFLTDQPYVFGLYGFAERDALSRRVAFYLGVALPLWSCWQIGTIVGAQAGARLPDAWNLEFAIPLVFLAMIMPAIRDRASIAAAAVGGSVAVAGHGLPWNLGLILGALAGIAAGVAVARLTDEGGRV</sequence>
<evidence type="ECO:0000313" key="10">
    <source>
        <dbReference type="Proteomes" id="UP000006242"/>
    </source>
</evidence>
<evidence type="ECO:0000313" key="9">
    <source>
        <dbReference type="EMBL" id="ERJ18546.1"/>
    </source>
</evidence>
<keyword evidence="6 8" id="KW-1133">Transmembrane helix</keyword>
<dbReference type="PANTHER" id="PTHR34979:SF1">
    <property type="entry name" value="INNER MEMBRANE PROTEIN YGAZ"/>
    <property type="match status" value="1"/>
</dbReference>